<dbReference type="GO" id="GO:0005829">
    <property type="term" value="C:cytosol"/>
    <property type="evidence" value="ECO:0007669"/>
    <property type="project" value="TreeGrafter"/>
</dbReference>
<proteinExistence type="predicted"/>
<evidence type="ECO:0000313" key="4">
    <source>
        <dbReference type="Proteomes" id="UP000267400"/>
    </source>
</evidence>
<keyword evidence="4" id="KW-1185">Reference proteome</keyword>
<comment type="caution">
    <text evidence="3">The sequence shown here is derived from an EMBL/GenBank/DDBJ whole genome shotgun (WGS) entry which is preliminary data.</text>
</comment>
<gene>
    <name evidence="3" type="ORF">EKG36_08060</name>
</gene>
<dbReference type="Gene3D" id="3.40.50.300">
    <property type="entry name" value="P-loop containing nucleotide triphosphate hydrolases"/>
    <property type="match status" value="2"/>
</dbReference>
<dbReference type="EMBL" id="RXNS01000006">
    <property type="protein sequence ID" value="RTR05062.1"/>
    <property type="molecule type" value="Genomic_DNA"/>
</dbReference>
<dbReference type="OrthoDB" id="9804145at2"/>
<reference evidence="3 4" key="1">
    <citation type="submission" date="2018-12" db="EMBL/GenBank/DDBJ databases">
        <authorList>
            <person name="Yu L."/>
        </authorList>
    </citation>
    <scope>NUCLEOTIDE SEQUENCE [LARGE SCALE GENOMIC DNA]</scope>
    <source>
        <strain evidence="3 4">11S</strain>
    </source>
</reference>
<accession>A0A431V6L8</accession>
<organism evidence="3 4">
    <name type="scientific">Halomonas nitroreducens</name>
    <dbReference type="NCBI Taxonomy" id="447425"/>
    <lineage>
        <taxon>Bacteria</taxon>
        <taxon>Pseudomonadati</taxon>
        <taxon>Pseudomonadota</taxon>
        <taxon>Gammaproteobacteria</taxon>
        <taxon>Oceanospirillales</taxon>
        <taxon>Halomonadaceae</taxon>
        <taxon>Halomonas</taxon>
    </lineage>
</organism>
<feature type="coiled-coil region" evidence="1">
    <location>
        <begin position="503"/>
        <end position="530"/>
    </location>
</feature>
<dbReference type="GO" id="GO:0016787">
    <property type="term" value="F:hydrolase activity"/>
    <property type="evidence" value="ECO:0007669"/>
    <property type="project" value="InterPro"/>
</dbReference>
<evidence type="ECO:0000259" key="2">
    <source>
        <dbReference type="Pfam" id="PF04851"/>
    </source>
</evidence>
<dbReference type="Proteomes" id="UP000267400">
    <property type="component" value="Unassembled WGS sequence"/>
</dbReference>
<dbReference type="InterPro" id="IPR027417">
    <property type="entry name" value="P-loop_NTPase"/>
</dbReference>
<protein>
    <recommendedName>
        <fullName evidence="2">Helicase/UvrB N-terminal domain-containing protein</fullName>
    </recommendedName>
</protein>
<dbReference type="GO" id="GO:0003677">
    <property type="term" value="F:DNA binding"/>
    <property type="evidence" value="ECO:0007669"/>
    <property type="project" value="InterPro"/>
</dbReference>
<dbReference type="AlphaFoldDB" id="A0A431V6L8"/>
<feature type="domain" description="Helicase/UvrB N-terminal" evidence="2">
    <location>
        <begin position="61"/>
        <end position="256"/>
    </location>
</feature>
<keyword evidence="1" id="KW-0175">Coiled coil</keyword>
<dbReference type="GO" id="GO:0005524">
    <property type="term" value="F:ATP binding"/>
    <property type="evidence" value="ECO:0007669"/>
    <property type="project" value="InterPro"/>
</dbReference>
<dbReference type="PANTHER" id="PTHR47396:SF1">
    <property type="entry name" value="ATP-DEPENDENT HELICASE IRC3-RELATED"/>
    <property type="match status" value="1"/>
</dbReference>
<dbReference type="InterPro" id="IPR006935">
    <property type="entry name" value="Helicase/UvrB_N"/>
</dbReference>
<dbReference type="SUPFAM" id="SSF52540">
    <property type="entry name" value="P-loop containing nucleoside triphosphate hydrolases"/>
    <property type="match status" value="1"/>
</dbReference>
<sequence length="862" mass="97151">MMWRPIFFELSAQALDLRLFLTQCLTDTAVRPQMEVLSRRRRRMSKLTVDSNLLAEIRHRVDLREPNAQAVESVAFMMSQHYDVENKAGPFECVVDSATGVGKTYILAGLIEYLAGIDNPARNFLILTPGRTIRDKTIRNFTPGDYKSITGTMRSEPVIVTAENFNSPSVAAAIKNTSRTKIYIFTVQALTSQTGDGRETHDYQEFLGASLYEWLGNLHDLVILADEHHCYRGPAFSRTIKNLKPEVVVGVTATPASADEELVVYRYPLAQAIEDEYVKMPVLVARKDDRSDDRTKLLDGVTLLHHKERMSEAWAAENGRIPVRPVMLVIAQTIDDAKAYRDILDSEAFDDGKWIGKTLLVHSQLTGEEKEKALADLDAVEDPDSPVRIILSIGMLKEGWDVKNVYVIASMRASVSEVLTEQTLGRGMRLPYGSYTGEQMLDTVEVLAHERYEALLAKRNTLTQQMIDHRILTEIRTTGEGTKVARKKTFEAESSFHFKETPSATTEEQRTDSQDKIRSLEERLKETEDRTVDIPHEEQTHLPLPFREQIEIPYVQRVAQPQPISLNQVHDMKPFEDLGKALTHEAGDTLTRTVLKSKSGKIRGHRAEDTVEALFLDTPLETSRNGLIKHVMKIRGVEQRANELRAAGSIVDTVIGAMGGSASQNLSAYFERAAKRLAAQVTDQLRDFASTSVTFGEEVRLATLKAPRKARRRHEPNHENTFERSLAYNGWQKGAYEYAWFDSSPEYKAAGAIDADENVVVWARLHRGDIPITWTQEGREYNPDLVVIEEIDGVRTCWLVETKMNKEMLSADVLAKKKAARTWSNTVNHSGQVSGKWKYLLLSEDDVNDAAGSWAQMKDFGQ</sequence>
<dbReference type="Pfam" id="PF04851">
    <property type="entry name" value="ResIII"/>
    <property type="match status" value="1"/>
</dbReference>
<evidence type="ECO:0000313" key="3">
    <source>
        <dbReference type="EMBL" id="RTR05062.1"/>
    </source>
</evidence>
<evidence type="ECO:0000256" key="1">
    <source>
        <dbReference type="SAM" id="Coils"/>
    </source>
</evidence>
<dbReference type="InterPro" id="IPR050742">
    <property type="entry name" value="Helicase_Restrict-Modif_Enz"/>
</dbReference>
<name>A0A431V6L8_9GAMM</name>
<dbReference type="PANTHER" id="PTHR47396">
    <property type="entry name" value="TYPE I RESTRICTION ENZYME ECOKI R PROTEIN"/>
    <property type="match status" value="1"/>
</dbReference>